<keyword evidence="2" id="KW-1185">Reference proteome</keyword>
<evidence type="ECO:0000313" key="1">
    <source>
        <dbReference type="EMBL" id="RNL62696.1"/>
    </source>
</evidence>
<dbReference type="RefSeq" id="WP_123227991.1">
    <property type="nucleotide sequence ID" value="NZ_RJSE01000007.1"/>
</dbReference>
<dbReference type="EMBL" id="RJSE01000007">
    <property type="protein sequence ID" value="RNL62696.1"/>
    <property type="molecule type" value="Genomic_DNA"/>
</dbReference>
<accession>A0A3N0CI43</accession>
<evidence type="ECO:0000313" key="2">
    <source>
        <dbReference type="Proteomes" id="UP000267128"/>
    </source>
</evidence>
<comment type="caution">
    <text evidence="1">The sequence shown here is derived from an EMBL/GenBank/DDBJ whole genome shotgun (WGS) entry which is preliminary data.</text>
</comment>
<dbReference type="AlphaFoldDB" id="A0A3N0CI43"/>
<gene>
    <name evidence="1" type="ORF">EFK50_13165</name>
</gene>
<sequence length="178" mass="20135">MNLFTIQNDLIADRTADAWYRVPSDGPNFHYRWQWGTGRDGGFSYVMGEHREQAVCRDEPSLTISWGLDVDDATDPNDRRHFDWADKFPDPSIRLFWADIFWNGALIDRVVLARVDGARGTIPLPNYNMQVTHFEAAIADLIDGLEGPTREYGPFAILERIGATIVGDHDREGAGSPR</sequence>
<organism evidence="1 2">
    <name type="scientific">Nocardioides marmoriginsengisoli</name>
    <dbReference type="NCBI Taxonomy" id="661483"/>
    <lineage>
        <taxon>Bacteria</taxon>
        <taxon>Bacillati</taxon>
        <taxon>Actinomycetota</taxon>
        <taxon>Actinomycetes</taxon>
        <taxon>Propionibacteriales</taxon>
        <taxon>Nocardioidaceae</taxon>
        <taxon>Nocardioides</taxon>
    </lineage>
</organism>
<name>A0A3N0CI43_9ACTN</name>
<protein>
    <submittedName>
        <fullName evidence="1">Uncharacterized protein</fullName>
    </submittedName>
</protein>
<reference evidence="1 2" key="1">
    <citation type="submission" date="2018-11" db="EMBL/GenBank/DDBJ databases">
        <authorList>
            <person name="Li F."/>
        </authorList>
    </citation>
    <scope>NUCLEOTIDE SEQUENCE [LARGE SCALE GENOMIC DNA]</scope>
    <source>
        <strain evidence="1 2">Gsoil 097</strain>
    </source>
</reference>
<proteinExistence type="predicted"/>
<dbReference type="OrthoDB" id="5108480at2"/>
<dbReference type="Proteomes" id="UP000267128">
    <property type="component" value="Unassembled WGS sequence"/>
</dbReference>